<dbReference type="Pfam" id="PF17164">
    <property type="entry name" value="DUF5122"/>
    <property type="match status" value="3"/>
</dbReference>
<dbReference type="RefSeq" id="WP_248434008.1">
    <property type="nucleotide sequence ID" value="NZ_CP096205.1"/>
</dbReference>
<name>A0ABY4KDY3_9FLAO</name>
<dbReference type="Gene3D" id="2.80.10.50">
    <property type="match status" value="1"/>
</dbReference>
<keyword evidence="4" id="KW-1185">Reference proteome</keyword>
<evidence type="ECO:0000313" key="4">
    <source>
        <dbReference type="Proteomes" id="UP000830583"/>
    </source>
</evidence>
<proteinExistence type="predicted"/>
<evidence type="ECO:0000259" key="2">
    <source>
        <dbReference type="Pfam" id="PF18962"/>
    </source>
</evidence>
<dbReference type="InterPro" id="IPR013431">
    <property type="entry name" value="Delta_60_rpt"/>
</dbReference>
<gene>
    <name evidence="3" type="ORF">M0M57_15500</name>
</gene>
<evidence type="ECO:0000313" key="3">
    <source>
        <dbReference type="EMBL" id="UPQ79011.1"/>
    </source>
</evidence>
<accession>A0ABY4KDY3</accession>
<dbReference type="EMBL" id="CP096205">
    <property type="protein sequence ID" value="UPQ79011.1"/>
    <property type="molecule type" value="Genomic_DNA"/>
</dbReference>
<dbReference type="Proteomes" id="UP000830583">
    <property type="component" value="Chromosome"/>
</dbReference>
<dbReference type="NCBIfam" id="TIGR04183">
    <property type="entry name" value="Por_Secre_tail"/>
    <property type="match status" value="1"/>
</dbReference>
<dbReference type="NCBIfam" id="TIGR02608">
    <property type="entry name" value="delta_60_rpt"/>
    <property type="match status" value="4"/>
</dbReference>
<dbReference type="Pfam" id="PF18962">
    <property type="entry name" value="Por_Secre_tail"/>
    <property type="match status" value="1"/>
</dbReference>
<dbReference type="InterPro" id="IPR026444">
    <property type="entry name" value="Secre_tail"/>
</dbReference>
<protein>
    <submittedName>
        <fullName evidence="3">T9SS type A sorting domain-containing protein</fullName>
    </submittedName>
</protein>
<reference evidence="3" key="1">
    <citation type="submission" date="2022-04" db="EMBL/GenBank/DDBJ databases">
        <title>Consumption of N2O by Flavobacterium azooxidireducens sp. nov. isolated from Decomposing Leaf Litter of Phragmites australis (Cav.).</title>
        <authorList>
            <person name="Behrendt U."/>
            <person name="Spanner T."/>
            <person name="Augustin J."/>
            <person name="Horn M.A."/>
            <person name="Kolb S."/>
            <person name="Ulrich A."/>
        </authorList>
    </citation>
    <scope>NUCLEOTIDE SEQUENCE</scope>
    <source>
        <strain evidence="3">IGB 4-14</strain>
    </source>
</reference>
<keyword evidence="1" id="KW-0732">Signal</keyword>
<evidence type="ECO:0000256" key="1">
    <source>
        <dbReference type="ARBA" id="ARBA00022729"/>
    </source>
</evidence>
<feature type="domain" description="Secretion system C-terminal sorting" evidence="2">
    <location>
        <begin position="445"/>
        <end position="511"/>
    </location>
</feature>
<sequence>MKKITLIIFLFFLVKNFGQNNGSLDQSFGPYFSPTVSDKDDTLQDFLIDSQNYIVSVGRTYHQNAYDFALCSVNSNGNYNLNFGNDGIYHGTNVVGGNPNKIEKVANGYLAVGYYYPSFGSNLSFAIAKYLNNGVLDTSFANNGLLIDSMFNGSDNAVSAKELSNGKIVVMGTNVDSHVRVTMLMINNNGSIDTSFGSNGKKILNFPNNSRRYSISQMELVGTNKIIIAGNSTLNNTSVNEKDIFVAKLNIDGSFDSSFGVNGLSILNITNYSENVAELSFYDNGDFILTGTIYNDNDSNYSETVIAKFNSNGSLISGFGTNGIKILSLINSSNSLQEFVRTSIIDENFIYIGGSYRTTYSYYNYNGFVCKLDINGDFVTDFANQGILSFNNNIHRVVKIKFDNSNLVIGGINEYSDHDFIFTRVINSNTLDLDNLTNDSVINYYPNPVKEKLFVNLNSNDVKIIEVKIFDIDGRNVLIDNDILHESHEIDLSFLSRGQYILLLKTDNNLFYNVKILKD</sequence>
<organism evidence="3 4">
    <name type="scientific">Flavobacterium azooxidireducens</name>
    <dbReference type="NCBI Taxonomy" id="1871076"/>
    <lineage>
        <taxon>Bacteria</taxon>
        <taxon>Pseudomonadati</taxon>
        <taxon>Bacteroidota</taxon>
        <taxon>Flavobacteriia</taxon>
        <taxon>Flavobacteriales</taxon>
        <taxon>Flavobacteriaceae</taxon>
        <taxon>Flavobacterium</taxon>
    </lineage>
</organism>